<keyword evidence="1" id="KW-0479">Metal-binding</keyword>
<keyword evidence="1" id="KW-0862">Zinc</keyword>
<name>B6Q8M9_TALMQ</name>
<feature type="region of interest" description="Disordered" evidence="2">
    <location>
        <begin position="531"/>
        <end position="555"/>
    </location>
</feature>
<evidence type="ECO:0000256" key="1">
    <source>
        <dbReference type="PROSITE-ProRule" id="PRU00325"/>
    </source>
</evidence>
<organism evidence="4 5">
    <name type="scientific">Talaromyces marneffei (strain ATCC 18224 / CBS 334.59 / QM 7333)</name>
    <name type="common">Penicillium marneffei</name>
    <dbReference type="NCBI Taxonomy" id="441960"/>
    <lineage>
        <taxon>Eukaryota</taxon>
        <taxon>Fungi</taxon>
        <taxon>Dikarya</taxon>
        <taxon>Ascomycota</taxon>
        <taxon>Pezizomycotina</taxon>
        <taxon>Eurotiomycetes</taxon>
        <taxon>Eurotiomycetidae</taxon>
        <taxon>Eurotiales</taxon>
        <taxon>Trichocomaceae</taxon>
        <taxon>Talaromyces</taxon>
        <taxon>Talaromyces sect. Talaromyces</taxon>
    </lineage>
</organism>
<dbReference type="STRING" id="441960.B6Q8M9"/>
<protein>
    <recommendedName>
        <fullName evidence="3">SWIM-type domain-containing protein</fullName>
    </recommendedName>
</protein>
<reference evidence="5" key="1">
    <citation type="journal article" date="2015" name="Genome Announc.">
        <title>Genome sequence of the AIDS-associated pathogen Penicillium marneffei (ATCC18224) and its near taxonomic relative Talaromyces stipitatus (ATCC10500).</title>
        <authorList>
            <person name="Nierman W.C."/>
            <person name="Fedorova-Abrams N.D."/>
            <person name="Andrianopoulos A."/>
        </authorList>
    </citation>
    <scope>NUCLEOTIDE SEQUENCE [LARGE SCALE GENOMIC DNA]</scope>
    <source>
        <strain evidence="5">ATCC 18224 / CBS 334.59 / QM 7333</strain>
    </source>
</reference>
<evidence type="ECO:0000256" key="2">
    <source>
        <dbReference type="SAM" id="MobiDB-lite"/>
    </source>
</evidence>
<dbReference type="InterPro" id="IPR007527">
    <property type="entry name" value="Znf_SWIM"/>
</dbReference>
<dbReference type="PhylomeDB" id="B6Q8M9"/>
<dbReference type="VEuPathDB" id="FungiDB:PMAA_069260"/>
<dbReference type="GO" id="GO:0008270">
    <property type="term" value="F:zinc ion binding"/>
    <property type="evidence" value="ECO:0007669"/>
    <property type="project" value="UniProtKB-KW"/>
</dbReference>
<dbReference type="Proteomes" id="UP000001294">
    <property type="component" value="Unassembled WGS sequence"/>
</dbReference>
<dbReference type="AlphaFoldDB" id="B6Q8M9"/>
<proteinExistence type="predicted"/>
<gene>
    <name evidence="4" type="ORF">PMAA_069260</name>
</gene>
<feature type="domain" description="SWIM-type" evidence="3">
    <location>
        <begin position="166"/>
        <end position="209"/>
    </location>
</feature>
<feature type="region of interest" description="Disordered" evidence="2">
    <location>
        <begin position="1"/>
        <end position="118"/>
    </location>
</feature>
<evidence type="ECO:0000259" key="3">
    <source>
        <dbReference type="PROSITE" id="PS50966"/>
    </source>
</evidence>
<keyword evidence="1" id="KW-0863">Zinc-finger</keyword>
<feature type="compositionally biased region" description="Basic and acidic residues" evidence="2">
    <location>
        <begin position="62"/>
        <end position="102"/>
    </location>
</feature>
<sequence>MSPSPTRQLGKLSLGENMPTTRSQTHQSRRQRRLHQSPPAPVSAAARNTSASRRRYSLRASQRQEGETRPGRSRRGNNDNHNKFFQEERAESDIEIEVESHNENNSNENEEEEETSPDNMASMVLAAKSKIVYDIENLEVESRARALAGLTGRFDVVYCRESSPFYEFQLIERPRIRIRNGGADCTCSEYRNRPDIACRHIFWLVDQVYDSISPQTPHPGLPLSRDGFSPTLPPVHTLLQDRLESLAKDLEWPFIPENESTARTSSGDTIAGGLSRQEHVRDIMSAFNKVTLPEDFRRDLVEPCATTTPRTPEQCVVQGDFEATIFRLAVHDDNVYSSIRKAMPAGACAAIYFDKVHQKSRNLLTQFDEYRRSGRLPSSDRQWARSVLNNVSEVARELRRHVAQIRNNLAVRIPYGTKGAVEALITLLQEVSARNIDAFENNSWGRVAPPAEDDDDRNLYEQLIGQQASDEDGMGDEESGGWFILDVLEEIPASVLESYVLNLCDILAKVEIIPAPSPFLLKLKSLIHDAQSSRTQPRGKRPAAADAGGSHKRTR</sequence>
<dbReference type="HOGENOM" id="CLU_046721_0_0_1"/>
<keyword evidence="5" id="KW-1185">Reference proteome</keyword>
<evidence type="ECO:0000313" key="5">
    <source>
        <dbReference type="Proteomes" id="UP000001294"/>
    </source>
</evidence>
<dbReference type="OrthoDB" id="5387895at2759"/>
<dbReference type="EMBL" id="DS995900">
    <property type="protein sequence ID" value="EEA25833.1"/>
    <property type="molecule type" value="Genomic_DNA"/>
</dbReference>
<accession>B6Q8M9</accession>
<evidence type="ECO:0000313" key="4">
    <source>
        <dbReference type="EMBL" id="EEA25833.1"/>
    </source>
</evidence>
<dbReference type="PROSITE" id="PS50966">
    <property type="entry name" value="ZF_SWIM"/>
    <property type="match status" value="1"/>
</dbReference>